<dbReference type="Gramene" id="Jr07_00600_p1">
    <property type="protein sequence ID" value="cds.Jr07_00600_p1"/>
    <property type="gene ID" value="Jr07_00600"/>
</dbReference>
<sequence>MAMLLASPIPQPSSSLISSFSHVVTVKLTTENFLLWKVQISAYLIGQDLYCYIDGTLPCPEKLVAPGSDAPPTFNPNFTSWAKDFHIRFQLTNLSCGEKTITEYFGKVRSLADTLAATGNPLPDKELVTYILIGLGPLYESFVTSITTRSEFVSSHELFQMLLIHESRMAHSTKQLLEPSVNVSVQSSQGGQSQRGRHPFRGRQGRGRGNNRSPGGRFGSNFSGNQTQTSGGAHPICQVCQKMGHVALQCRHRFNHSINLKLHHTSLPITPPTTQISTLP</sequence>
<name>A0A833XC38_JUGRE</name>
<feature type="compositionally biased region" description="Polar residues" evidence="1">
    <location>
        <begin position="221"/>
        <end position="231"/>
    </location>
</feature>
<evidence type="ECO:0000313" key="2">
    <source>
        <dbReference type="EMBL" id="KAF5463649.1"/>
    </source>
</evidence>
<feature type="compositionally biased region" description="Basic residues" evidence="1">
    <location>
        <begin position="195"/>
        <end position="206"/>
    </location>
</feature>
<gene>
    <name evidence="2" type="ORF">F2P56_013801</name>
</gene>
<organism evidence="2 3">
    <name type="scientific">Juglans regia</name>
    <name type="common">English walnut</name>
    <dbReference type="NCBI Taxonomy" id="51240"/>
    <lineage>
        <taxon>Eukaryota</taxon>
        <taxon>Viridiplantae</taxon>
        <taxon>Streptophyta</taxon>
        <taxon>Embryophyta</taxon>
        <taxon>Tracheophyta</taxon>
        <taxon>Spermatophyta</taxon>
        <taxon>Magnoliopsida</taxon>
        <taxon>eudicotyledons</taxon>
        <taxon>Gunneridae</taxon>
        <taxon>Pentapetalae</taxon>
        <taxon>rosids</taxon>
        <taxon>fabids</taxon>
        <taxon>Fagales</taxon>
        <taxon>Juglandaceae</taxon>
        <taxon>Juglans</taxon>
    </lineage>
</organism>
<protein>
    <recommendedName>
        <fullName evidence="4">Retrotransposon Copia-like N-terminal domain-containing protein</fullName>
    </recommendedName>
</protein>
<dbReference type="PANTHER" id="PTHR47481">
    <property type="match status" value="1"/>
</dbReference>
<evidence type="ECO:0008006" key="4">
    <source>
        <dbReference type="Google" id="ProtNLM"/>
    </source>
</evidence>
<accession>A0A833XC38</accession>
<evidence type="ECO:0000313" key="3">
    <source>
        <dbReference type="Proteomes" id="UP000619265"/>
    </source>
</evidence>
<comment type="caution">
    <text evidence="2">The sequence shown here is derived from an EMBL/GenBank/DDBJ whole genome shotgun (WGS) entry which is preliminary data.</text>
</comment>
<dbReference type="AlphaFoldDB" id="A0A833XC38"/>
<feature type="region of interest" description="Disordered" evidence="1">
    <location>
        <begin position="181"/>
        <end position="231"/>
    </location>
</feature>
<dbReference type="EMBL" id="LIHL02000007">
    <property type="protein sequence ID" value="KAF5463649.1"/>
    <property type="molecule type" value="Genomic_DNA"/>
</dbReference>
<evidence type="ECO:0000256" key="1">
    <source>
        <dbReference type="SAM" id="MobiDB-lite"/>
    </source>
</evidence>
<dbReference type="Pfam" id="PF14223">
    <property type="entry name" value="Retrotran_gag_2"/>
    <property type="match status" value="1"/>
</dbReference>
<feature type="compositionally biased region" description="Low complexity" evidence="1">
    <location>
        <begin position="183"/>
        <end position="194"/>
    </location>
</feature>
<reference evidence="2" key="2">
    <citation type="submission" date="2020-03" db="EMBL/GenBank/DDBJ databases">
        <title>Walnut 2.0.</title>
        <authorList>
            <person name="Marrano A."/>
            <person name="Britton M."/>
            <person name="Zimin A.V."/>
            <person name="Zaini P.A."/>
            <person name="Workman R."/>
            <person name="Puiu D."/>
            <person name="Bianco L."/>
            <person name="Allen B.J."/>
            <person name="Troggio M."/>
            <person name="Leslie C.A."/>
            <person name="Timp W."/>
            <person name="Dendekar A."/>
            <person name="Salzberg S.L."/>
            <person name="Neale D.B."/>
        </authorList>
    </citation>
    <scope>NUCLEOTIDE SEQUENCE</scope>
    <source>
        <tissue evidence="2">Leaves</tissue>
    </source>
</reference>
<dbReference type="PANTHER" id="PTHR47481:SF10">
    <property type="entry name" value="COPIA-LIKE POLYPROTEIN_RETROTRANSPOSON"/>
    <property type="match status" value="1"/>
</dbReference>
<dbReference type="Proteomes" id="UP000619265">
    <property type="component" value="Unassembled WGS sequence"/>
</dbReference>
<reference evidence="2" key="1">
    <citation type="submission" date="2015-10" db="EMBL/GenBank/DDBJ databases">
        <authorList>
            <person name="Martinez-Garcia P.J."/>
            <person name="Crepeau M.W."/>
            <person name="Puiu D."/>
            <person name="Gonzalez-Ibeas D."/>
            <person name="Whalen J."/>
            <person name="Stevens K."/>
            <person name="Paul R."/>
            <person name="Butterfield T."/>
            <person name="Britton M."/>
            <person name="Reagan R."/>
            <person name="Chakraborty S."/>
            <person name="Walawage S.L."/>
            <person name="Vasquez-Gross H.A."/>
            <person name="Cardeno C."/>
            <person name="Famula R."/>
            <person name="Pratt K."/>
            <person name="Kuruganti S."/>
            <person name="Aradhya M.K."/>
            <person name="Leslie C.A."/>
            <person name="Dandekar A.M."/>
            <person name="Salzberg S.L."/>
            <person name="Wegrzyn J.L."/>
            <person name="Langley C.H."/>
            <person name="Neale D.B."/>
        </authorList>
    </citation>
    <scope>NUCLEOTIDE SEQUENCE</scope>
    <source>
        <tissue evidence="2">Leaves</tissue>
    </source>
</reference>
<proteinExistence type="predicted"/>